<evidence type="ECO:0000313" key="12">
    <source>
        <dbReference type="EMBL" id="RDX58343.1"/>
    </source>
</evidence>
<evidence type="ECO:0000256" key="7">
    <source>
        <dbReference type="ARBA" id="ARBA00023163"/>
    </source>
</evidence>
<protein>
    <submittedName>
        <fullName evidence="12">Squamosa promoter-binding-like protein 6</fullName>
    </submittedName>
</protein>
<keyword evidence="6" id="KW-0238">DNA-binding</keyword>
<evidence type="ECO:0000259" key="11">
    <source>
        <dbReference type="PROSITE" id="PS51141"/>
    </source>
</evidence>
<evidence type="ECO:0000256" key="3">
    <source>
        <dbReference type="ARBA" id="ARBA00022771"/>
    </source>
</evidence>
<keyword evidence="7" id="KW-0804">Transcription</keyword>
<dbReference type="PANTHER" id="PTHR31251">
    <property type="entry name" value="SQUAMOSA PROMOTER-BINDING-LIKE PROTEIN 4"/>
    <property type="match status" value="1"/>
</dbReference>
<comment type="caution">
    <text evidence="12">The sequence shown here is derived from an EMBL/GenBank/DDBJ whole genome shotgun (WGS) entry which is preliminary data.</text>
</comment>
<dbReference type="Pfam" id="PF03110">
    <property type="entry name" value="SBP"/>
    <property type="match status" value="1"/>
</dbReference>
<keyword evidence="2" id="KW-0479">Metal-binding</keyword>
<evidence type="ECO:0000256" key="5">
    <source>
        <dbReference type="ARBA" id="ARBA00023015"/>
    </source>
</evidence>
<dbReference type="PROSITE" id="PS51141">
    <property type="entry name" value="ZF_SBP"/>
    <property type="match status" value="1"/>
</dbReference>
<dbReference type="GO" id="GO:0008270">
    <property type="term" value="F:zinc ion binding"/>
    <property type="evidence" value="ECO:0007669"/>
    <property type="project" value="UniProtKB-KW"/>
</dbReference>
<gene>
    <name evidence="12" type="primary">SPL6</name>
    <name evidence="12" type="ORF">CR513_62349</name>
</gene>
<evidence type="ECO:0000313" key="13">
    <source>
        <dbReference type="Proteomes" id="UP000257109"/>
    </source>
</evidence>
<dbReference type="STRING" id="157652.A0A371E0M2"/>
<keyword evidence="13" id="KW-1185">Reference proteome</keyword>
<name>A0A371E0M2_MUCPR</name>
<dbReference type="Gene3D" id="4.10.1100.10">
    <property type="entry name" value="Transcription factor, SBP-box domain"/>
    <property type="match status" value="1"/>
</dbReference>
<dbReference type="OrthoDB" id="514967at2759"/>
<dbReference type="InterPro" id="IPR036893">
    <property type="entry name" value="SBP_sf"/>
</dbReference>
<keyword evidence="4" id="KW-0862">Zinc</keyword>
<dbReference type="Proteomes" id="UP000257109">
    <property type="component" value="Unassembled WGS sequence"/>
</dbReference>
<dbReference type="PANTHER" id="PTHR31251:SF229">
    <property type="entry name" value="SQUAMOSA PROMOTER-BINDING-LIKE PROTEIN"/>
    <property type="match status" value="1"/>
</dbReference>
<evidence type="ECO:0000256" key="9">
    <source>
        <dbReference type="PROSITE-ProRule" id="PRU00470"/>
    </source>
</evidence>
<keyword evidence="5" id="KW-0805">Transcription regulation</keyword>
<feature type="region of interest" description="Disordered" evidence="10">
    <location>
        <begin position="160"/>
        <end position="179"/>
    </location>
</feature>
<evidence type="ECO:0000256" key="8">
    <source>
        <dbReference type="ARBA" id="ARBA00023242"/>
    </source>
</evidence>
<feature type="domain" description="SBP-type" evidence="11">
    <location>
        <begin position="258"/>
        <end position="335"/>
    </location>
</feature>
<proteinExistence type="predicted"/>
<dbReference type="FunFam" id="4.10.1100.10:FF:000001">
    <property type="entry name" value="Squamosa promoter-binding-like protein 14"/>
    <property type="match status" value="1"/>
</dbReference>
<dbReference type="GO" id="GO:0003677">
    <property type="term" value="F:DNA binding"/>
    <property type="evidence" value="ECO:0007669"/>
    <property type="project" value="UniProtKB-KW"/>
</dbReference>
<feature type="non-terminal residue" evidence="12">
    <location>
        <position position="555"/>
    </location>
</feature>
<keyword evidence="8" id="KW-0539">Nucleus</keyword>
<dbReference type="EMBL" id="QJKJ01017596">
    <property type="protein sequence ID" value="RDX58343.1"/>
    <property type="molecule type" value="Genomic_DNA"/>
</dbReference>
<evidence type="ECO:0000256" key="2">
    <source>
        <dbReference type="ARBA" id="ARBA00022723"/>
    </source>
</evidence>
<evidence type="ECO:0000256" key="1">
    <source>
        <dbReference type="ARBA" id="ARBA00004123"/>
    </source>
</evidence>
<dbReference type="GO" id="GO:0005634">
    <property type="term" value="C:nucleus"/>
    <property type="evidence" value="ECO:0007669"/>
    <property type="project" value="UniProtKB-SubCell"/>
</dbReference>
<reference evidence="12" key="1">
    <citation type="submission" date="2018-05" db="EMBL/GenBank/DDBJ databases">
        <title>Draft genome of Mucuna pruriens seed.</title>
        <authorList>
            <person name="Nnadi N.E."/>
            <person name="Vos R."/>
            <person name="Hasami M.H."/>
            <person name="Devisetty U.K."/>
            <person name="Aguiy J.C."/>
        </authorList>
    </citation>
    <scope>NUCLEOTIDE SEQUENCE [LARGE SCALE GENOMIC DNA]</scope>
    <source>
        <strain evidence="12">JCA_2017</strain>
    </source>
</reference>
<feature type="non-terminal residue" evidence="12">
    <location>
        <position position="1"/>
    </location>
</feature>
<dbReference type="InterPro" id="IPR004333">
    <property type="entry name" value="SBP_dom"/>
</dbReference>
<evidence type="ECO:0000256" key="4">
    <source>
        <dbReference type="ARBA" id="ARBA00022833"/>
    </source>
</evidence>
<evidence type="ECO:0000256" key="6">
    <source>
        <dbReference type="ARBA" id="ARBA00023125"/>
    </source>
</evidence>
<evidence type="ECO:0000256" key="10">
    <source>
        <dbReference type="SAM" id="MobiDB-lite"/>
    </source>
</evidence>
<organism evidence="12 13">
    <name type="scientific">Mucuna pruriens</name>
    <name type="common">Velvet bean</name>
    <name type="synonym">Dolichos pruriens</name>
    <dbReference type="NCBI Taxonomy" id="157652"/>
    <lineage>
        <taxon>Eukaryota</taxon>
        <taxon>Viridiplantae</taxon>
        <taxon>Streptophyta</taxon>
        <taxon>Embryophyta</taxon>
        <taxon>Tracheophyta</taxon>
        <taxon>Spermatophyta</taxon>
        <taxon>Magnoliopsida</taxon>
        <taxon>eudicotyledons</taxon>
        <taxon>Gunneridae</taxon>
        <taxon>Pentapetalae</taxon>
        <taxon>rosids</taxon>
        <taxon>fabids</taxon>
        <taxon>Fabales</taxon>
        <taxon>Fabaceae</taxon>
        <taxon>Papilionoideae</taxon>
        <taxon>50 kb inversion clade</taxon>
        <taxon>NPAAA clade</taxon>
        <taxon>indigoferoid/millettioid clade</taxon>
        <taxon>Phaseoleae</taxon>
        <taxon>Mucuna</taxon>
    </lineage>
</organism>
<keyword evidence="3 9" id="KW-0863">Zinc-finger</keyword>
<sequence>MLSQKLQKTPTCFWFGSRGRNHVDSRSICFNVTTTLNKPKKAHFSLFLSLSLFTLLCAKTKTTHKGATPSVSICDFNSVVLMESWSYVPEEKGYLFSDEMDFSLDAFMRSRKALVEWDNKSNFERDGFNSDREVVKSMEFVDLGFPDLLQKSFHGNQPLETSSYELDSNNSSKRGNSSTHVIALDSSLGEEESDSKHLSSLVESKTQDSLLIDLKLGRIADCKGASSDKVAKEEFTLTSIHPTMLSKRARTSSLSPQAPVCQVYGCNMDLSSSKDYHKRHKVCDVHSKTAKVIVNGIEQRFCQQCSRFHLLAEFDDGKRSCRRRLAGHNERRRKPQFDYMTGKQHKILQSYQGTKYLGSSLQNKPQFPFQDIFQSGILFPEKHAQISQNGRVKLEEDSIYSSQLAAPATLGQELSSCALSLLSDQSQYQSRHAAGNPLASPRNFHGIHMADGDDGVSKTPLRISSADNYAPNESFPCNAASIKNRSAPFSNAGHALHGDGICQPPELLEVKHRLSSEHGGTTVDLFQLSSHLQRVEQQRNSVLVKWENEEYCFPT</sequence>
<dbReference type="SUPFAM" id="SSF103612">
    <property type="entry name" value="SBT domain"/>
    <property type="match status" value="1"/>
</dbReference>
<dbReference type="InterPro" id="IPR044817">
    <property type="entry name" value="SBP-like"/>
</dbReference>
<dbReference type="AlphaFoldDB" id="A0A371E0M2"/>
<accession>A0A371E0M2</accession>
<comment type="subcellular location">
    <subcellularLocation>
        <location evidence="1">Nucleus</location>
    </subcellularLocation>
</comment>